<gene>
    <name evidence="1" type="ORF">Bcoa_3190</name>
</gene>
<evidence type="ECO:0000313" key="2">
    <source>
        <dbReference type="Proteomes" id="UP000009283"/>
    </source>
</evidence>
<name>G2TL52_HEYCO</name>
<dbReference type="Proteomes" id="UP000009283">
    <property type="component" value="Chromosome"/>
</dbReference>
<organism evidence="1 2">
    <name type="scientific">Heyndrickxia coagulans 36D1</name>
    <dbReference type="NCBI Taxonomy" id="345219"/>
    <lineage>
        <taxon>Bacteria</taxon>
        <taxon>Bacillati</taxon>
        <taxon>Bacillota</taxon>
        <taxon>Bacilli</taxon>
        <taxon>Bacillales</taxon>
        <taxon>Bacillaceae</taxon>
        <taxon>Heyndrickxia</taxon>
    </lineage>
</organism>
<dbReference type="KEGG" id="bag:Bcoa_3190"/>
<dbReference type="HOGENOM" id="CLU_2696782_0_0_9"/>
<evidence type="ECO:0000313" key="1">
    <source>
        <dbReference type="EMBL" id="AEP02362.1"/>
    </source>
</evidence>
<protein>
    <submittedName>
        <fullName evidence="1">Uncharacterized protein</fullName>
    </submittedName>
</protein>
<accession>G2TL52</accession>
<dbReference type="AlphaFoldDB" id="G2TL52"/>
<dbReference type="EMBL" id="CP003056">
    <property type="protein sequence ID" value="AEP02362.1"/>
    <property type="molecule type" value="Genomic_DNA"/>
</dbReference>
<reference evidence="1 2" key="1">
    <citation type="journal article" date="2011" name="Stand. Genomic Sci.">
        <title>Complete Genome Sequence of a thermotolerant sporogenic lactic acid bacterium, Bacillus coagulans strain 36D1.</title>
        <authorList>
            <person name="Rhee M.S."/>
            <person name="Moritz B.E."/>
            <person name="Xie G."/>
            <person name="Glavina Del Rio T."/>
            <person name="Dalin E."/>
            <person name="Tice H."/>
            <person name="Bruce D."/>
            <person name="Goodwin L."/>
            <person name="Chertkov O."/>
            <person name="Brettin T."/>
            <person name="Han C."/>
            <person name="Detter C."/>
            <person name="Pitluck S."/>
            <person name="Land M.L."/>
            <person name="Patel M."/>
            <person name="Ou M."/>
            <person name="Harbrucker R."/>
            <person name="Ingram L.O."/>
            <person name="Shanmugam K.T."/>
        </authorList>
    </citation>
    <scope>NUCLEOTIDE SEQUENCE [LARGE SCALE GENOMIC DNA]</scope>
    <source>
        <strain evidence="1 2">36D1</strain>
    </source>
</reference>
<proteinExistence type="predicted"/>
<sequence>MIVSRSCTPADKKNENKEKINETTKKFVFFDDKMITSIRLYSYTPLYTITINKGLLNESNFDFVSIYRRMVYL</sequence>